<dbReference type="OMA" id="SNIWCAA"/>
<keyword evidence="3" id="KW-1133">Transmembrane helix</keyword>
<reference evidence="4" key="2">
    <citation type="submission" date="2021-03" db="UniProtKB">
        <authorList>
            <consortium name="EnsemblPlants"/>
        </authorList>
    </citation>
    <scope>IDENTIFICATION</scope>
</reference>
<keyword evidence="2 3" id="KW-0472">Membrane</keyword>
<dbReference type="EnsemblPlants" id="AUR62020552-RA">
    <property type="protein sequence ID" value="AUR62020552-RA:cds"/>
    <property type="gene ID" value="AUR62020552"/>
</dbReference>
<protein>
    <recommendedName>
        <fullName evidence="6">Late embryogenesis abundant protein LEA-2 subgroup domain-containing protein</fullName>
    </recommendedName>
</protein>
<proteinExistence type="predicted"/>
<feature type="transmembrane region" description="Helical" evidence="3">
    <location>
        <begin position="7"/>
        <end position="25"/>
    </location>
</feature>
<dbReference type="GO" id="GO:0005886">
    <property type="term" value="C:plasma membrane"/>
    <property type="evidence" value="ECO:0007669"/>
    <property type="project" value="TreeGrafter"/>
</dbReference>
<dbReference type="Gramene" id="AUR62020552-RA">
    <property type="protein sequence ID" value="AUR62020552-RA:cds"/>
    <property type="gene ID" value="AUR62020552"/>
</dbReference>
<dbReference type="GO" id="GO:0009506">
    <property type="term" value="C:plasmodesma"/>
    <property type="evidence" value="ECO:0007669"/>
    <property type="project" value="TreeGrafter"/>
</dbReference>
<dbReference type="PANTHER" id="PTHR31415:SF52">
    <property type="entry name" value="LATE EMBRYOGENESIS ABUNDANT (LEA) HYDROXYPROLINE-RICH GLYCOPROTEIN FAMILY-RELATED"/>
    <property type="match status" value="1"/>
</dbReference>
<dbReference type="PANTHER" id="PTHR31415">
    <property type="entry name" value="OS05G0367900 PROTEIN"/>
    <property type="match status" value="1"/>
</dbReference>
<evidence type="ECO:0008006" key="6">
    <source>
        <dbReference type="Google" id="ProtNLM"/>
    </source>
</evidence>
<keyword evidence="3" id="KW-0812">Transmembrane</keyword>
<sequence>MARVKESIGCFIVLGIIALTIWLAIRPKTPICSIEEFTVFALREKTTNSTLQNNNTIHYDLKVKNRRSSVIGIYYDALNVTFSYKRNHHSFPIEIGDAKFGPFYLRNYRSTHRTGSIDVGGVQLENDTVASSPVVFRVEVLANLRYKKPIWRNNRYNLLVGADVEVNDEAPYWNFAGQVLMELAVFNADQVKFLNLLSCFC</sequence>
<name>A0A803LYK1_CHEQI</name>
<keyword evidence="5" id="KW-1185">Reference proteome</keyword>
<reference evidence="4" key="1">
    <citation type="journal article" date="2017" name="Nature">
        <title>The genome of Chenopodium quinoa.</title>
        <authorList>
            <person name="Jarvis D.E."/>
            <person name="Ho Y.S."/>
            <person name="Lightfoot D.J."/>
            <person name="Schmoeckel S.M."/>
            <person name="Li B."/>
            <person name="Borm T.J.A."/>
            <person name="Ohyanagi H."/>
            <person name="Mineta K."/>
            <person name="Michell C.T."/>
            <person name="Saber N."/>
            <person name="Kharbatia N.M."/>
            <person name="Rupper R.R."/>
            <person name="Sharp A.R."/>
            <person name="Dally N."/>
            <person name="Boughton B.A."/>
            <person name="Woo Y.H."/>
            <person name="Gao G."/>
            <person name="Schijlen E.G.W.M."/>
            <person name="Guo X."/>
            <person name="Momin A.A."/>
            <person name="Negrao S."/>
            <person name="Al-Babili S."/>
            <person name="Gehring C."/>
            <person name="Roessner U."/>
            <person name="Jung C."/>
            <person name="Murphy K."/>
            <person name="Arold S.T."/>
            <person name="Gojobori T."/>
            <person name="van der Linden C.G."/>
            <person name="van Loo E.N."/>
            <person name="Jellen E.N."/>
            <person name="Maughan P.J."/>
            <person name="Tester M."/>
        </authorList>
    </citation>
    <scope>NUCLEOTIDE SEQUENCE [LARGE SCALE GENOMIC DNA]</scope>
    <source>
        <strain evidence="4">cv. PI 614886</strain>
    </source>
</reference>
<organism evidence="4 5">
    <name type="scientific">Chenopodium quinoa</name>
    <name type="common">Quinoa</name>
    <dbReference type="NCBI Taxonomy" id="63459"/>
    <lineage>
        <taxon>Eukaryota</taxon>
        <taxon>Viridiplantae</taxon>
        <taxon>Streptophyta</taxon>
        <taxon>Embryophyta</taxon>
        <taxon>Tracheophyta</taxon>
        <taxon>Spermatophyta</taxon>
        <taxon>Magnoliopsida</taxon>
        <taxon>eudicotyledons</taxon>
        <taxon>Gunneridae</taxon>
        <taxon>Pentapetalae</taxon>
        <taxon>Caryophyllales</taxon>
        <taxon>Chenopodiaceae</taxon>
        <taxon>Chenopodioideae</taxon>
        <taxon>Atripliceae</taxon>
        <taxon>Chenopodium</taxon>
    </lineage>
</organism>
<comment type="subcellular location">
    <subcellularLocation>
        <location evidence="1">Membrane</location>
    </subcellularLocation>
</comment>
<evidence type="ECO:0000256" key="2">
    <source>
        <dbReference type="ARBA" id="ARBA00023136"/>
    </source>
</evidence>
<accession>A0A803LYK1</accession>
<evidence type="ECO:0000256" key="1">
    <source>
        <dbReference type="ARBA" id="ARBA00004370"/>
    </source>
</evidence>
<dbReference type="GO" id="GO:0098542">
    <property type="term" value="P:defense response to other organism"/>
    <property type="evidence" value="ECO:0007669"/>
    <property type="project" value="InterPro"/>
</dbReference>
<dbReference type="Proteomes" id="UP000596660">
    <property type="component" value="Unplaced"/>
</dbReference>
<dbReference type="AlphaFoldDB" id="A0A803LYK1"/>
<evidence type="ECO:0000313" key="4">
    <source>
        <dbReference type="EnsemblPlants" id="AUR62020552-RA:cds"/>
    </source>
</evidence>
<evidence type="ECO:0000256" key="3">
    <source>
        <dbReference type="SAM" id="Phobius"/>
    </source>
</evidence>
<dbReference type="InterPro" id="IPR044839">
    <property type="entry name" value="NDR1-like"/>
</dbReference>
<evidence type="ECO:0000313" key="5">
    <source>
        <dbReference type="Proteomes" id="UP000596660"/>
    </source>
</evidence>